<feature type="compositionally biased region" description="Basic and acidic residues" evidence="4">
    <location>
        <begin position="241"/>
        <end position="253"/>
    </location>
</feature>
<dbReference type="SMART" id="SM00895">
    <property type="entry name" value="FCD"/>
    <property type="match status" value="1"/>
</dbReference>
<dbReference type="PANTHER" id="PTHR43537:SF5">
    <property type="entry name" value="UXU OPERON TRANSCRIPTIONAL REGULATOR"/>
    <property type="match status" value="1"/>
</dbReference>
<evidence type="ECO:0000256" key="1">
    <source>
        <dbReference type="ARBA" id="ARBA00023015"/>
    </source>
</evidence>
<feature type="region of interest" description="Disordered" evidence="4">
    <location>
        <begin position="222"/>
        <end position="253"/>
    </location>
</feature>
<proteinExistence type="predicted"/>
<dbReference type="InterPro" id="IPR000524">
    <property type="entry name" value="Tscrpt_reg_HTH_GntR"/>
</dbReference>
<feature type="domain" description="HTH gntR-type" evidence="5">
    <location>
        <begin position="10"/>
        <end position="78"/>
    </location>
</feature>
<evidence type="ECO:0000313" key="6">
    <source>
        <dbReference type="EMBL" id="SBV97278.1"/>
    </source>
</evidence>
<evidence type="ECO:0000256" key="3">
    <source>
        <dbReference type="ARBA" id="ARBA00023163"/>
    </source>
</evidence>
<dbReference type="SMART" id="SM00345">
    <property type="entry name" value="HTH_GNTR"/>
    <property type="match status" value="1"/>
</dbReference>
<accession>A0A212JCY9</accession>
<name>A0A212JCY9_9DELT</name>
<evidence type="ECO:0000256" key="2">
    <source>
        <dbReference type="ARBA" id="ARBA00023125"/>
    </source>
</evidence>
<dbReference type="InterPro" id="IPR011711">
    <property type="entry name" value="GntR_C"/>
</dbReference>
<dbReference type="SUPFAM" id="SSF48008">
    <property type="entry name" value="GntR ligand-binding domain-like"/>
    <property type="match status" value="1"/>
</dbReference>
<keyword evidence="2" id="KW-0238">DNA-binding</keyword>
<dbReference type="Gene3D" id="1.20.120.530">
    <property type="entry name" value="GntR ligand-binding domain-like"/>
    <property type="match status" value="1"/>
</dbReference>
<dbReference type="SUPFAM" id="SSF46785">
    <property type="entry name" value="Winged helix' DNA-binding domain"/>
    <property type="match status" value="1"/>
</dbReference>
<evidence type="ECO:0000259" key="5">
    <source>
        <dbReference type="PROSITE" id="PS50949"/>
    </source>
</evidence>
<dbReference type="PRINTS" id="PR00035">
    <property type="entry name" value="HTHGNTR"/>
</dbReference>
<organism evidence="6">
    <name type="scientific">uncultured delta proteobacterium</name>
    <dbReference type="NCBI Taxonomy" id="34034"/>
    <lineage>
        <taxon>Bacteria</taxon>
        <taxon>Deltaproteobacteria</taxon>
        <taxon>environmental samples</taxon>
    </lineage>
</organism>
<dbReference type="GO" id="GO:0003677">
    <property type="term" value="F:DNA binding"/>
    <property type="evidence" value="ECO:0007669"/>
    <property type="project" value="UniProtKB-KW"/>
</dbReference>
<dbReference type="GO" id="GO:0003700">
    <property type="term" value="F:DNA-binding transcription factor activity"/>
    <property type="evidence" value="ECO:0007669"/>
    <property type="project" value="InterPro"/>
</dbReference>
<dbReference type="AlphaFoldDB" id="A0A212JCY9"/>
<keyword evidence="3" id="KW-0804">Transcription</keyword>
<sequence>MPRFQKVKGTKIYEVVISQLKDQIASGLLRPGDMLPPEKTISEEMGVSRASVREALKVLEFMGFLESKPSEGTKIAQFHPDLLLEKLHTVSLSQSSSLLLDLIELREVLEPKIAATAATRGTEEELQDIARIVGFGQGLADEVSREEADAQFHLAIAKASHNVFFVRLVESVLSMLVEIRSRSLSRDRDRSAIAHEHSAIVESLLQRDAQAASTAMKKHLQHIRRSVNQKRDDIDNTDALPQKETRQQNRERI</sequence>
<dbReference type="CDD" id="cd07377">
    <property type="entry name" value="WHTH_GntR"/>
    <property type="match status" value="1"/>
</dbReference>
<evidence type="ECO:0000256" key="4">
    <source>
        <dbReference type="SAM" id="MobiDB-lite"/>
    </source>
</evidence>
<dbReference type="PANTHER" id="PTHR43537">
    <property type="entry name" value="TRANSCRIPTIONAL REGULATOR, GNTR FAMILY"/>
    <property type="match status" value="1"/>
</dbReference>
<gene>
    <name evidence="6" type="ORF">KL86DPRO_11189</name>
</gene>
<dbReference type="InterPro" id="IPR036388">
    <property type="entry name" value="WH-like_DNA-bd_sf"/>
</dbReference>
<dbReference type="PROSITE" id="PS50949">
    <property type="entry name" value="HTH_GNTR"/>
    <property type="match status" value="1"/>
</dbReference>
<dbReference type="Pfam" id="PF00392">
    <property type="entry name" value="GntR"/>
    <property type="match status" value="1"/>
</dbReference>
<dbReference type="InterPro" id="IPR036390">
    <property type="entry name" value="WH_DNA-bd_sf"/>
</dbReference>
<dbReference type="Gene3D" id="1.10.10.10">
    <property type="entry name" value="Winged helix-like DNA-binding domain superfamily/Winged helix DNA-binding domain"/>
    <property type="match status" value="1"/>
</dbReference>
<reference evidence="6" key="1">
    <citation type="submission" date="2016-04" db="EMBL/GenBank/DDBJ databases">
        <authorList>
            <person name="Evans L.H."/>
            <person name="Alamgir A."/>
            <person name="Owens N."/>
            <person name="Weber N.D."/>
            <person name="Virtaneva K."/>
            <person name="Barbian K."/>
            <person name="Babar A."/>
            <person name="Rosenke K."/>
        </authorList>
    </citation>
    <scope>NUCLEOTIDE SEQUENCE</scope>
    <source>
        <strain evidence="6">86</strain>
    </source>
</reference>
<keyword evidence="1" id="KW-0805">Transcription regulation</keyword>
<dbReference type="EMBL" id="FLUQ01000001">
    <property type="protein sequence ID" value="SBV97278.1"/>
    <property type="molecule type" value="Genomic_DNA"/>
</dbReference>
<protein>
    <submittedName>
        <fullName evidence="6">Putative HTH-type transcriptional regulator LutR</fullName>
    </submittedName>
</protein>
<dbReference type="InterPro" id="IPR008920">
    <property type="entry name" value="TF_FadR/GntR_C"/>
</dbReference>
<dbReference type="Pfam" id="PF07729">
    <property type="entry name" value="FCD"/>
    <property type="match status" value="1"/>
</dbReference>